<protein>
    <submittedName>
        <fullName evidence="4">Aldehyde dehydrogenase</fullName>
    </submittedName>
</protein>
<dbReference type="InterPro" id="IPR015590">
    <property type="entry name" value="Aldehyde_DH_dom"/>
</dbReference>
<dbReference type="PANTHER" id="PTHR42991:SF1">
    <property type="entry name" value="ALDEHYDE DEHYDROGENASE"/>
    <property type="match status" value="1"/>
</dbReference>
<dbReference type="SUPFAM" id="SSF53720">
    <property type="entry name" value="ALDH-like"/>
    <property type="match status" value="1"/>
</dbReference>
<dbReference type="Gene3D" id="3.40.605.10">
    <property type="entry name" value="Aldehyde Dehydrogenase, Chain A, domain 1"/>
    <property type="match status" value="1"/>
</dbReference>
<dbReference type="FunFam" id="3.40.309.10:FF:000030">
    <property type="entry name" value="Aldehyde dehydrogenase"/>
    <property type="match status" value="1"/>
</dbReference>
<evidence type="ECO:0000313" key="5">
    <source>
        <dbReference type="Proteomes" id="UP000225997"/>
    </source>
</evidence>
<organism evidence="4 5">
    <name type="scientific">Bacillus toyonensis</name>
    <dbReference type="NCBI Taxonomy" id="155322"/>
    <lineage>
        <taxon>Bacteria</taxon>
        <taxon>Bacillati</taxon>
        <taxon>Bacillota</taxon>
        <taxon>Bacilli</taxon>
        <taxon>Bacillales</taxon>
        <taxon>Bacillaceae</taxon>
        <taxon>Bacillus</taxon>
        <taxon>Bacillus cereus group</taxon>
    </lineage>
</organism>
<evidence type="ECO:0000256" key="1">
    <source>
        <dbReference type="ARBA" id="ARBA00009986"/>
    </source>
</evidence>
<dbReference type="Proteomes" id="UP000225997">
    <property type="component" value="Unassembled WGS sequence"/>
</dbReference>
<gene>
    <name evidence="4" type="ORF">COF40_13285</name>
</gene>
<dbReference type="EMBL" id="NUSQ01000055">
    <property type="protein sequence ID" value="PHD70116.1"/>
    <property type="molecule type" value="Genomic_DNA"/>
</dbReference>
<dbReference type="Pfam" id="PF00171">
    <property type="entry name" value="Aldedh"/>
    <property type="match status" value="1"/>
</dbReference>
<dbReference type="PANTHER" id="PTHR42991">
    <property type="entry name" value="ALDEHYDE DEHYDROGENASE"/>
    <property type="match status" value="1"/>
</dbReference>
<dbReference type="Gene3D" id="3.40.309.10">
    <property type="entry name" value="Aldehyde Dehydrogenase, Chain A, domain 2"/>
    <property type="match status" value="1"/>
</dbReference>
<dbReference type="InterPro" id="IPR016162">
    <property type="entry name" value="Ald_DH_N"/>
</dbReference>
<comment type="similarity">
    <text evidence="1">Belongs to the aldehyde dehydrogenase family.</text>
</comment>
<comment type="caution">
    <text evidence="4">The sequence shown here is derived from an EMBL/GenBank/DDBJ whole genome shotgun (WGS) entry which is preliminary data.</text>
</comment>
<sequence>MKRHLYINGDWKSVNTYKPLYAPYSEETLAEIAQGTEEDVQEAVTSAKNAMKKMNKLTAYDRATILEKVAQIMDERREEFAEIIAKEAAKPIRAARGEVDRTVLTYKFAAEEAKRIYGETLPLDAAPGADGRIAYTIRKPIGVIGAITPFNFPLNLVAHKVGPAIAAGNTVVLKPADQTPLSSYALVELFEEAGLPKGALNIISGPGATVGEAIVKNDDVASITFTGSPKVGIGIKEKAGLKRVTLELGSNAAVIIDEDVELTDEIMERIKWGAFVNNEQVCISVQRVFVHEKRMDEFLSKLKKAMETVVVGDPMNEETDVSALISKKDVERIEMWVQEAIKEGATVLCGGKKRDERIFEPTVLTNVPEHVSVQCQEVFGPVMTVNTFKEFDEAIEKVTHSRYGLQAGVFTNNLFKAMRAIDELEVGGVMINDIPTFRVDHMPYGGVKESGAGREGIKYAIEEMTEMKLVCIKK</sequence>
<feature type="domain" description="Aldehyde dehydrogenase" evidence="3">
    <location>
        <begin position="18"/>
        <end position="470"/>
    </location>
</feature>
<dbReference type="InterPro" id="IPR016163">
    <property type="entry name" value="Ald_DH_C"/>
</dbReference>
<dbReference type="InterPro" id="IPR016161">
    <property type="entry name" value="Ald_DH/histidinol_DH"/>
</dbReference>
<dbReference type="CDD" id="cd07149">
    <property type="entry name" value="ALDH_y4uC"/>
    <property type="match status" value="1"/>
</dbReference>
<dbReference type="FunFam" id="3.40.605.10:FF:000030">
    <property type="entry name" value="Aldehyde dehydrogenase"/>
    <property type="match status" value="1"/>
</dbReference>
<keyword evidence="2" id="KW-0560">Oxidoreductase</keyword>
<evidence type="ECO:0000256" key="2">
    <source>
        <dbReference type="ARBA" id="ARBA00023002"/>
    </source>
</evidence>
<accession>A0A2C4QY98</accession>
<dbReference type="AlphaFoldDB" id="A0A2C4QY98"/>
<proteinExistence type="inferred from homology"/>
<dbReference type="RefSeq" id="WP_100064541.1">
    <property type="nucleotide sequence ID" value="NZ_NUSQ01000055.1"/>
</dbReference>
<evidence type="ECO:0000313" key="4">
    <source>
        <dbReference type="EMBL" id="PHD70116.1"/>
    </source>
</evidence>
<dbReference type="InterPro" id="IPR051020">
    <property type="entry name" value="ALDH-related_metabolic_enz"/>
</dbReference>
<reference evidence="4 5" key="1">
    <citation type="submission" date="2017-09" db="EMBL/GenBank/DDBJ databases">
        <title>Large-scale bioinformatics analysis of Bacillus genomes uncovers conserved roles of natural products in bacterial physiology.</title>
        <authorList>
            <consortium name="Agbiome Team Llc"/>
            <person name="Bleich R.M."/>
            <person name="Grubbs K.J."/>
            <person name="Santa Maria K.C."/>
            <person name="Allen S.E."/>
            <person name="Farag S."/>
            <person name="Shank E.A."/>
            <person name="Bowers A."/>
        </authorList>
    </citation>
    <scope>NUCLEOTIDE SEQUENCE [LARGE SCALE GENOMIC DNA]</scope>
    <source>
        <strain evidence="4 5">AFS044250</strain>
    </source>
</reference>
<evidence type="ECO:0000259" key="3">
    <source>
        <dbReference type="Pfam" id="PF00171"/>
    </source>
</evidence>
<dbReference type="GO" id="GO:0008911">
    <property type="term" value="F:lactaldehyde dehydrogenase (NAD+) activity"/>
    <property type="evidence" value="ECO:0007669"/>
    <property type="project" value="TreeGrafter"/>
</dbReference>
<name>A0A2C4QY98_9BACI</name>